<dbReference type="PANTHER" id="PTHR17920:SF3">
    <property type="entry name" value="TRANSMEMBRANE AND COILED-COIL DOMAIN-CONTAINING PROTEIN 4"/>
    <property type="match status" value="1"/>
</dbReference>
<evidence type="ECO:0008006" key="7">
    <source>
        <dbReference type="Google" id="ProtNLM"/>
    </source>
</evidence>
<dbReference type="Proteomes" id="UP000317421">
    <property type="component" value="Unassembled WGS sequence"/>
</dbReference>
<dbReference type="GO" id="GO:0016020">
    <property type="term" value="C:membrane"/>
    <property type="evidence" value="ECO:0007669"/>
    <property type="project" value="UniProtKB-SubCell"/>
</dbReference>
<proteinExistence type="predicted"/>
<keyword evidence="3" id="KW-1133">Transmembrane helix</keyword>
<dbReference type="InterPro" id="IPR007941">
    <property type="entry name" value="DUF726"/>
</dbReference>
<dbReference type="AlphaFoldDB" id="A0A5C6A5V9"/>
<evidence type="ECO:0000313" key="6">
    <source>
        <dbReference type="Proteomes" id="UP000317421"/>
    </source>
</evidence>
<dbReference type="SUPFAM" id="SSF53474">
    <property type="entry name" value="alpha/beta-Hydrolases"/>
    <property type="match status" value="1"/>
</dbReference>
<gene>
    <name evidence="5" type="ORF">Pla108_35940</name>
</gene>
<protein>
    <recommendedName>
        <fullName evidence="7">Alpha/beta hydrolase family protein</fullName>
    </recommendedName>
</protein>
<evidence type="ECO:0000256" key="2">
    <source>
        <dbReference type="ARBA" id="ARBA00022692"/>
    </source>
</evidence>
<comment type="caution">
    <text evidence="5">The sequence shown here is derived from an EMBL/GenBank/DDBJ whole genome shotgun (WGS) entry which is preliminary data.</text>
</comment>
<accession>A0A5C6A5V9</accession>
<dbReference type="Gene3D" id="3.40.50.1820">
    <property type="entry name" value="alpha/beta hydrolase"/>
    <property type="match status" value="1"/>
</dbReference>
<keyword evidence="4" id="KW-0472">Membrane</keyword>
<sequence length="262" mass="28880">MPAASLIAVDPSQAGAPRVNIFVHGYRSMVSPADVEAARLRVQQTGVAGESYLLRWMAGRWSDSATVAGLRAAYKATRFRYALTPWALLVDAGVIGLHEAAQFKVMERKAEVVGRRLPALVAEIAEGRPVNFIGHSLGARVIHHALAHAHSADLTIDDVVLLAGAADLNAEDWERCVRQLRGKLYNAYSPRDRILRMTPDVRRRVGSRPMAPVVIDGEEKLVNITCPEVAHVAHWTRLPELLQRVWPHCGDVVESSKTERNL</sequence>
<dbReference type="EMBL" id="SJPR01000006">
    <property type="protein sequence ID" value="TWT94745.1"/>
    <property type="molecule type" value="Genomic_DNA"/>
</dbReference>
<dbReference type="InterPro" id="IPR029058">
    <property type="entry name" value="AB_hydrolase_fold"/>
</dbReference>
<organism evidence="5 6">
    <name type="scientific">Botrimarina colliarenosi</name>
    <dbReference type="NCBI Taxonomy" id="2528001"/>
    <lineage>
        <taxon>Bacteria</taxon>
        <taxon>Pseudomonadati</taxon>
        <taxon>Planctomycetota</taxon>
        <taxon>Planctomycetia</taxon>
        <taxon>Pirellulales</taxon>
        <taxon>Lacipirellulaceae</taxon>
        <taxon>Botrimarina</taxon>
    </lineage>
</organism>
<dbReference type="PANTHER" id="PTHR17920">
    <property type="entry name" value="TRANSMEMBRANE AND COILED-COIL DOMAIN-CONTAINING PROTEIN 4 TMCO4"/>
    <property type="match status" value="1"/>
</dbReference>
<keyword evidence="6" id="KW-1185">Reference proteome</keyword>
<reference evidence="5 6" key="1">
    <citation type="submission" date="2019-02" db="EMBL/GenBank/DDBJ databases">
        <title>Deep-cultivation of Planctomycetes and their phenomic and genomic characterization uncovers novel biology.</title>
        <authorList>
            <person name="Wiegand S."/>
            <person name="Jogler M."/>
            <person name="Boedeker C."/>
            <person name="Pinto D."/>
            <person name="Vollmers J."/>
            <person name="Rivas-Marin E."/>
            <person name="Kohn T."/>
            <person name="Peeters S.H."/>
            <person name="Heuer A."/>
            <person name="Rast P."/>
            <person name="Oberbeckmann S."/>
            <person name="Bunk B."/>
            <person name="Jeske O."/>
            <person name="Meyerdierks A."/>
            <person name="Storesund J.E."/>
            <person name="Kallscheuer N."/>
            <person name="Luecker S."/>
            <person name="Lage O.M."/>
            <person name="Pohl T."/>
            <person name="Merkel B.J."/>
            <person name="Hornburger P."/>
            <person name="Mueller R.-W."/>
            <person name="Bruemmer F."/>
            <person name="Labrenz M."/>
            <person name="Spormann A.M."/>
            <person name="Op Den Camp H."/>
            <person name="Overmann J."/>
            <person name="Amann R."/>
            <person name="Jetten M.S.M."/>
            <person name="Mascher T."/>
            <person name="Medema M.H."/>
            <person name="Devos D.P."/>
            <person name="Kaster A.-K."/>
            <person name="Ovreas L."/>
            <person name="Rohde M."/>
            <person name="Galperin M.Y."/>
            <person name="Jogler C."/>
        </authorList>
    </citation>
    <scope>NUCLEOTIDE SEQUENCE [LARGE SCALE GENOMIC DNA]</scope>
    <source>
        <strain evidence="5 6">Pla108</strain>
    </source>
</reference>
<dbReference type="RefSeq" id="WP_146446299.1">
    <property type="nucleotide sequence ID" value="NZ_SJPR01000006.1"/>
</dbReference>
<name>A0A5C6A5V9_9BACT</name>
<dbReference type="Pfam" id="PF05277">
    <property type="entry name" value="DUF726"/>
    <property type="match status" value="1"/>
</dbReference>
<evidence type="ECO:0000256" key="4">
    <source>
        <dbReference type="ARBA" id="ARBA00023136"/>
    </source>
</evidence>
<comment type="subcellular location">
    <subcellularLocation>
        <location evidence="1">Membrane</location>
        <topology evidence="1">Multi-pass membrane protein</topology>
    </subcellularLocation>
</comment>
<evidence type="ECO:0000313" key="5">
    <source>
        <dbReference type="EMBL" id="TWT94745.1"/>
    </source>
</evidence>
<keyword evidence="2" id="KW-0812">Transmembrane</keyword>
<dbReference type="OrthoDB" id="259555at2"/>
<evidence type="ECO:0000256" key="1">
    <source>
        <dbReference type="ARBA" id="ARBA00004141"/>
    </source>
</evidence>
<evidence type="ECO:0000256" key="3">
    <source>
        <dbReference type="ARBA" id="ARBA00022989"/>
    </source>
</evidence>